<dbReference type="Proteomes" id="UP000023435">
    <property type="component" value="Unassembled WGS sequence"/>
</dbReference>
<keyword evidence="3" id="KW-1185">Reference proteome</keyword>
<keyword evidence="1" id="KW-0732">Signal</keyword>
<sequence>MALAAALAMLALTGCATNTLQRKGAATVFDLRLDSELDWARIKGPRQELWTIDGSKLNQLRIYSGVKPNEHVFMARKEKASKPDGPWFRGGMRADELRDLILDGLREEGAVNVSGSQLRPQRFSNVDGVRFDFAMTDAGGLNYKGTAAAVERDGKLTALVWLAPGEHYHDRDVVAVNRMLDGMQFAQ</sequence>
<reference evidence="2 3" key="1">
    <citation type="journal article" date="2014" name="Genome Announc.">
        <title>Draft Genome Sequence of Lysobacter capsici AZ78, a Bacterium Antagonistic to Plant-Pathogenic Oomycetes.</title>
        <authorList>
            <person name="Puopolo G."/>
            <person name="Sonego P."/>
            <person name="Engelen K."/>
            <person name="Pertot I."/>
        </authorList>
    </citation>
    <scope>NUCLEOTIDE SEQUENCE [LARGE SCALE GENOMIC DNA]</scope>
    <source>
        <strain evidence="2 3">AZ78</strain>
    </source>
</reference>
<evidence type="ECO:0008006" key="4">
    <source>
        <dbReference type="Google" id="ProtNLM"/>
    </source>
</evidence>
<evidence type="ECO:0000313" key="3">
    <source>
        <dbReference type="Proteomes" id="UP000023435"/>
    </source>
</evidence>
<accession>A0A120AI20</accession>
<organism evidence="2 3">
    <name type="scientific">Lysobacter capsici AZ78</name>
    <dbReference type="NCBI Taxonomy" id="1444315"/>
    <lineage>
        <taxon>Bacteria</taxon>
        <taxon>Pseudomonadati</taxon>
        <taxon>Pseudomonadota</taxon>
        <taxon>Gammaproteobacteria</taxon>
        <taxon>Lysobacterales</taxon>
        <taxon>Lysobacteraceae</taxon>
        <taxon>Lysobacter</taxon>
    </lineage>
</organism>
<dbReference type="EMBL" id="JAJA02000001">
    <property type="protein sequence ID" value="KWS07043.1"/>
    <property type="molecule type" value="Genomic_DNA"/>
</dbReference>
<comment type="caution">
    <text evidence="2">The sequence shown here is derived from an EMBL/GenBank/DDBJ whole genome shotgun (WGS) entry which is preliminary data.</text>
</comment>
<protein>
    <recommendedName>
        <fullName evidence="4">Lipoprotein</fullName>
    </recommendedName>
</protein>
<gene>
    <name evidence="2" type="ORF">AZ78_4603</name>
</gene>
<feature type="signal peptide" evidence="1">
    <location>
        <begin position="1"/>
        <end position="16"/>
    </location>
</feature>
<evidence type="ECO:0000313" key="2">
    <source>
        <dbReference type="EMBL" id="KWS07043.1"/>
    </source>
</evidence>
<name>A0A120AI20_9GAMM</name>
<feature type="chain" id="PRO_5007163729" description="Lipoprotein" evidence="1">
    <location>
        <begin position="17"/>
        <end position="187"/>
    </location>
</feature>
<dbReference type="AlphaFoldDB" id="A0A120AI20"/>
<evidence type="ECO:0000256" key="1">
    <source>
        <dbReference type="SAM" id="SignalP"/>
    </source>
</evidence>
<proteinExistence type="predicted"/>